<dbReference type="SUPFAM" id="SSF48065">
    <property type="entry name" value="DBL homology domain (DH-domain)"/>
    <property type="match status" value="1"/>
</dbReference>
<evidence type="ECO:0000259" key="3">
    <source>
        <dbReference type="PROSITE" id="PS50010"/>
    </source>
</evidence>
<evidence type="ECO:0000256" key="2">
    <source>
        <dbReference type="SAM" id="MobiDB-lite"/>
    </source>
</evidence>
<feature type="domain" description="DH" evidence="3">
    <location>
        <begin position="1132"/>
        <end position="1357"/>
    </location>
</feature>
<feature type="compositionally biased region" description="Low complexity" evidence="2">
    <location>
        <begin position="117"/>
        <end position="143"/>
    </location>
</feature>
<dbReference type="OrthoDB" id="10256089at2759"/>
<feature type="compositionally biased region" description="Basic and acidic residues" evidence="2">
    <location>
        <begin position="460"/>
        <end position="470"/>
    </location>
</feature>
<sequence length="1911" mass="210272">MHNYAYNPTVANWVQSTSLATHLDPPPDDQQEPSPDDFYRVTSAPADYDTMTSTRQRQVSAGALSTAKSPYARTSPLAPAARVNNRSSPQLPANRPTVKTLAQKFNQTTPTEPSPAPSSRVRSVRPSPGSRSVSDSLAASSPARATRENAYGPHKFNNLKPRERPQPAPSPPSSSRRPNSAKKSAEEQTPSPRRKASAGSGTQSSTVTASRKPFFGEVVDHQDVTSPGYGIPGFDYFGTGEAEPVTPVDTAAAEPAPLSSALSPTRLSHSAQSPLRHKRSPSNFSSASAGPRAAVSESPASHAPRRRSPPSRIPVASRRQSTASDSSSSIRSSKASSARPPGAFDRSSPRHNLRRPSGTNDSNPSKQSRIPSNTLPPTSYRDPRERGKSPKTASSGRSLAAAVSPSAQPPSPRLRNSRERQMLTKQSLDHNSPTRGVKDAKKRGDVQDGRTSSENMAAAADRRPKDKDLSPRVTAPNAASVESPRTNAHPEASPSGAQPEPLTLRTTNPQPSNEEPRTSTTTEFDYEESPILGMPGSFMTTPPMQHTPPTQQEEPPQPPPPRLDATPREELLQPLAFEPPKKVHRVATPMAEDMDNMPSELGVRESIPIMLGGEETTPHASPAVHSPRDISRLSVGPQKWRAEPLDASGTISYLEEDDSPIDPFSDRDTVLPEDSASVAFYNRAPQRPTNWKPDVAPIPSVPGARGLSINAEVYNVINNVLHLYHSTTGPDIDPEIANELQKQVQQVSPVLAQHNDWCSKEATETYLVRLLSDANGGEQEASVQQPPKPEQSTVRSESRPGILLPSVSFRGLVEDPAEPQVGGTAIIFPSESRRYSRGSRGSTATTIQDDSGRLEDNPERSTLDPSPNAFDSPYLLQPTTFTPLPPPNDSFSSQDSVQRDDRRQNAPSGTFLPEIDAAGEGLGLSLDANRQKQSQQHRREDEDRVHGQQSGSVSKKPVPASAYQHTPPQTRQSAVASSTPLSSKNTPDSQPIYLSPTTYKPAFETLTDGANSADERTRASPRVTDATGLRPQSGRKPRSMPGSPKLERAKEKANELSPQVDEAQKKLDKGKGRASVIPPQVEKSPIVAAQASFDGAIGTPSTSANAGQGVSGTHPAAFPGEDEEAIKRRLRHRCRILEELCRTENDYMSDLMVISQIWLGTAKEAWTNAQERATVFCNIEELSEFTSQVNVDLKNAFKPIAFWKNWNANGSDDGDDMGNKYDPEYVEPDVLFANCTLDNDDKTSVGYVLKYYLADFETLYTRYLLNHDRATKIITEKVKSDDPVYIGWQHACHKGSKDITDAWDLDSLLVKPVQRLMKYPLLLQSLKEVTPPTHGDYNDIEAARQGMIDINNRINETKKRQETLRQATKEGKKEKKKGFRGIDIVKALTSKDKAKTLAADAFTDAEYDEQSQKFGGNFFQLQIILKDFDHYRDEITSAFVHLNIVALQMVALLEEQPSTSPELESAWRRNAMALLELRNVLLEDHKQAVYDQIYKPLQEVWSLYVKPQKLMDQRKKGLVQYTKYKQALERKEKVDPKLEEAAQQFVTVNDALKEELPKLYTLTKKAVQAILRSFVMHQKLFWKNCQKKILPIMENEPEHTNSFAADMRSYVARFMSDFKTIQADMDRLGLANGGVLTQIANFQSPHPSLYTADDSSSRKSTSRRTESMGSEMSSFDQRHRRSTGQPSQRTMPSFEGPPRSAQHAQYQAQHRTAGDQSWEPPATSSSRTTTMRSANRHMPQYDGPGSPPVELGITKTTTNTSNGNGGRSSLLPFPKFDDAFHEPPAALAAPRPGPSHSYSTPASSRTSAIFQSALPMDPPSANRSVEELPVTPAGDPDEPEVLFLAASLFEFNIAHDRREGGIPYLVYVPGEIFDVIGMKGELWLARNQDDPSRTVGWIWEKHFARILPEET</sequence>
<feature type="compositionally biased region" description="Polar residues" evidence="2">
    <location>
        <begin position="423"/>
        <end position="434"/>
    </location>
</feature>
<dbReference type="GO" id="GO:0005737">
    <property type="term" value="C:cytoplasm"/>
    <property type="evidence" value="ECO:0007669"/>
    <property type="project" value="TreeGrafter"/>
</dbReference>
<feature type="compositionally biased region" description="Polar residues" evidence="2">
    <location>
        <begin position="781"/>
        <end position="795"/>
    </location>
</feature>
<feature type="compositionally biased region" description="Low complexity" evidence="2">
    <location>
        <begin position="1723"/>
        <end position="1733"/>
    </location>
</feature>
<feature type="region of interest" description="Disordered" evidence="2">
    <location>
        <begin position="929"/>
        <end position="996"/>
    </location>
</feature>
<dbReference type="SUPFAM" id="SSF103657">
    <property type="entry name" value="BAR/IMD domain-like"/>
    <property type="match status" value="1"/>
</dbReference>
<feature type="compositionally biased region" description="Polar residues" evidence="2">
    <location>
        <begin position="50"/>
        <end position="59"/>
    </location>
</feature>
<feature type="compositionally biased region" description="Low complexity" evidence="2">
    <location>
        <begin position="539"/>
        <end position="554"/>
    </location>
</feature>
<feature type="region of interest" description="Disordered" evidence="2">
    <location>
        <begin position="832"/>
        <end position="915"/>
    </location>
</feature>
<feature type="region of interest" description="Disordered" evidence="2">
    <location>
        <begin position="1008"/>
        <end position="1075"/>
    </location>
</feature>
<dbReference type="PROSITE" id="PS50010">
    <property type="entry name" value="DH_2"/>
    <property type="match status" value="1"/>
</dbReference>
<dbReference type="PANTHER" id="PTHR22834:SF20">
    <property type="entry name" value="SH3 DOMAIN-CONTAINING PROTEIN"/>
    <property type="match status" value="1"/>
</dbReference>
<feature type="coiled-coil region" evidence="1">
    <location>
        <begin position="1340"/>
        <end position="1367"/>
    </location>
</feature>
<dbReference type="EMBL" id="MU006591">
    <property type="protein sequence ID" value="KAF2744120.1"/>
    <property type="molecule type" value="Genomic_DNA"/>
</dbReference>
<dbReference type="Gene3D" id="1.20.900.10">
    <property type="entry name" value="Dbl homology (DH) domain"/>
    <property type="match status" value="1"/>
</dbReference>
<feature type="compositionally biased region" description="Polar residues" evidence="2">
    <location>
        <begin position="1796"/>
        <end position="1805"/>
    </location>
</feature>
<feature type="compositionally biased region" description="Low complexity" evidence="2">
    <location>
        <begin position="313"/>
        <end position="339"/>
    </location>
</feature>
<feature type="compositionally biased region" description="Polar residues" evidence="2">
    <location>
        <begin position="357"/>
        <end position="377"/>
    </location>
</feature>
<feature type="compositionally biased region" description="Polar residues" evidence="2">
    <location>
        <begin position="963"/>
        <end position="989"/>
    </location>
</feature>
<feature type="region of interest" description="Disordered" evidence="2">
    <location>
        <begin position="17"/>
        <end position="568"/>
    </location>
</feature>
<dbReference type="CDD" id="cd07589">
    <property type="entry name" value="BAR_DNMBP"/>
    <property type="match status" value="1"/>
</dbReference>
<feature type="compositionally biased region" description="Polar residues" evidence="2">
    <location>
        <begin position="199"/>
        <end position="209"/>
    </location>
</feature>
<feature type="region of interest" description="Disordered" evidence="2">
    <location>
        <begin position="777"/>
        <end position="801"/>
    </location>
</feature>
<dbReference type="GO" id="GO:0031991">
    <property type="term" value="P:regulation of actomyosin contractile ring contraction"/>
    <property type="evidence" value="ECO:0007669"/>
    <property type="project" value="TreeGrafter"/>
</dbReference>
<dbReference type="PANTHER" id="PTHR22834">
    <property type="entry name" value="NUCLEAR FUSION PROTEIN FUS2"/>
    <property type="match status" value="1"/>
</dbReference>
<feature type="region of interest" description="Disordered" evidence="2">
    <location>
        <begin position="1645"/>
        <end position="1805"/>
    </location>
</feature>
<keyword evidence="5" id="KW-1185">Reference proteome</keyword>
<dbReference type="InterPro" id="IPR051492">
    <property type="entry name" value="Dynamin-Rho_GEF"/>
</dbReference>
<dbReference type="Pfam" id="PF00621">
    <property type="entry name" value="RhoGEF"/>
    <property type="match status" value="1"/>
</dbReference>
<proteinExistence type="predicted"/>
<dbReference type="InterPro" id="IPR035899">
    <property type="entry name" value="DBL_dom_sf"/>
</dbReference>
<feature type="compositionally biased region" description="Low complexity" evidence="2">
    <location>
        <begin position="173"/>
        <end position="182"/>
    </location>
</feature>
<organism evidence="4 5">
    <name type="scientific">Sporormia fimetaria CBS 119925</name>
    <dbReference type="NCBI Taxonomy" id="1340428"/>
    <lineage>
        <taxon>Eukaryota</taxon>
        <taxon>Fungi</taxon>
        <taxon>Dikarya</taxon>
        <taxon>Ascomycota</taxon>
        <taxon>Pezizomycotina</taxon>
        <taxon>Dothideomycetes</taxon>
        <taxon>Pleosporomycetidae</taxon>
        <taxon>Pleosporales</taxon>
        <taxon>Sporormiaceae</taxon>
        <taxon>Sporormia</taxon>
    </lineage>
</organism>
<feature type="compositionally biased region" description="Basic and acidic residues" evidence="2">
    <location>
        <begin position="1062"/>
        <end position="1071"/>
    </location>
</feature>
<dbReference type="GO" id="GO:0005085">
    <property type="term" value="F:guanyl-nucleotide exchange factor activity"/>
    <property type="evidence" value="ECO:0007669"/>
    <property type="project" value="InterPro"/>
</dbReference>
<dbReference type="Gene3D" id="1.20.1270.60">
    <property type="entry name" value="Arfaptin homology (AH) domain/BAR domain"/>
    <property type="match status" value="1"/>
</dbReference>
<dbReference type="CDD" id="cd00160">
    <property type="entry name" value="RhoGEF"/>
    <property type="match status" value="1"/>
</dbReference>
<reference evidence="4" key="1">
    <citation type="journal article" date="2020" name="Stud. Mycol.">
        <title>101 Dothideomycetes genomes: a test case for predicting lifestyles and emergence of pathogens.</title>
        <authorList>
            <person name="Haridas S."/>
            <person name="Albert R."/>
            <person name="Binder M."/>
            <person name="Bloem J."/>
            <person name="Labutti K."/>
            <person name="Salamov A."/>
            <person name="Andreopoulos B."/>
            <person name="Baker S."/>
            <person name="Barry K."/>
            <person name="Bills G."/>
            <person name="Bluhm B."/>
            <person name="Cannon C."/>
            <person name="Castanera R."/>
            <person name="Culley D."/>
            <person name="Daum C."/>
            <person name="Ezra D."/>
            <person name="Gonzalez J."/>
            <person name="Henrissat B."/>
            <person name="Kuo A."/>
            <person name="Liang C."/>
            <person name="Lipzen A."/>
            <person name="Lutzoni F."/>
            <person name="Magnuson J."/>
            <person name="Mondo S."/>
            <person name="Nolan M."/>
            <person name="Ohm R."/>
            <person name="Pangilinan J."/>
            <person name="Park H.-J."/>
            <person name="Ramirez L."/>
            <person name="Alfaro M."/>
            <person name="Sun H."/>
            <person name="Tritt A."/>
            <person name="Yoshinaga Y."/>
            <person name="Zwiers L.-H."/>
            <person name="Turgeon B."/>
            <person name="Goodwin S."/>
            <person name="Spatafora J."/>
            <person name="Crous P."/>
            <person name="Grigoriev I."/>
        </authorList>
    </citation>
    <scope>NUCLEOTIDE SEQUENCE</scope>
    <source>
        <strain evidence="4">CBS 119925</strain>
    </source>
</reference>
<feature type="compositionally biased region" description="Acidic residues" evidence="2">
    <location>
        <begin position="26"/>
        <end position="35"/>
    </location>
</feature>
<feature type="compositionally biased region" description="Low complexity" evidence="2">
    <location>
        <begin position="251"/>
        <end position="264"/>
    </location>
</feature>
<feature type="compositionally biased region" description="Basic and acidic residues" evidence="2">
    <location>
        <begin position="850"/>
        <end position="862"/>
    </location>
</feature>
<dbReference type="GO" id="GO:0032955">
    <property type="term" value="P:regulation of division septum assembly"/>
    <property type="evidence" value="ECO:0007669"/>
    <property type="project" value="TreeGrafter"/>
</dbReference>
<feature type="compositionally biased region" description="Basic and acidic residues" evidence="2">
    <location>
        <begin position="1045"/>
        <end position="1054"/>
    </location>
</feature>
<dbReference type="InterPro" id="IPR000219">
    <property type="entry name" value="DH_dom"/>
</dbReference>
<feature type="compositionally biased region" description="Polar residues" evidence="2">
    <location>
        <begin position="504"/>
        <end position="523"/>
    </location>
</feature>
<name>A0A6A6V3F7_9PLEO</name>
<accession>A0A6A6V3F7</accession>
<feature type="compositionally biased region" description="Low complexity" evidence="2">
    <location>
        <begin position="873"/>
        <end position="882"/>
    </location>
</feature>
<evidence type="ECO:0000313" key="5">
    <source>
        <dbReference type="Proteomes" id="UP000799440"/>
    </source>
</evidence>
<evidence type="ECO:0000256" key="1">
    <source>
        <dbReference type="SAM" id="Coils"/>
    </source>
</evidence>
<dbReference type="Proteomes" id="UP000799440">
    <property type="component" value="Unassembled WGS sequence"/>
</dbReference>
<keyword evidence="1" id="KW-0175">Coiled coil</keyword>
<gene>
    <name evidence="4" type="ORF">M011DRAFT_480195</name>
</gene>
<dbReference type="InterPro" id="IPR027267">
    <property type="entry name" value="AH/BAR_dom_sf"/>
</dbReference>
<feature type="compositionally biased region" description="Basic and acidic residues" evidence="2">
    <location>
        <begin position="436"/>
        <end position="448"/>
    </location>
</feature>
<feature type="compositionally biased region" description="Basic and acidic residues" evidence="2">
    <location>
        <begin position="937"/>
        <end position="946"/>
    </location>
</feature>
<evidence type="ECO:0000313" key="4">
    <source>
        <dbReference type="EMBL" id="KAF2744120.1"/>
    </source>
</evidence>
<dbReference type="SMART" id="SM00325">
    <property type="entry name" value="RhoGEF"/>
    <property type="match status" value="1"/>
</dbReference>
<protein>
    <recommendedName>
        <fullName evidence="3">DH domain-containing protein</fullName>
    </recommendedName>
</protein>